<evidence type="ECO:0000256" key="2">
    <source>
        <dbReference type="ARBA" id="ARBA00022448"/>
    </source>
</evidence>
<dbReference type="GO" id="GO:1901982">
    <property type="term" value="F:maltose binding"/>
    <property type="evidence" value="ECO:0007669"/>
    <property type="project" value="TreeGrafter"/>
</dbReference>
<organism evidence="5">
    <name type="scientific">Streptomyces sp. R08</name>
    <dbReference type="NCBI Taxonomy" id="3238624"/>
    <lineage>
        <taxon>Bacteria</taxon>
        <taxon>Bacillati</taxon>
        <taxon>Actinomycetota</taxon>
        <taxon>Actinomycetes</taxon>
        <taxon>Kitasatosporales</taxon>
        <taxon>Streptomycetaceae</taxon>
        <taxon>Streptomyces</taxon>
    </lineage>
</organism>
<evidence type="ECO:0000256" key="4">
    <source>
        <dbReference type="SAM" id="SignalP"/>
    </source>
</evidence>
<evidence type="ECO:0000313" key="5">
    <source>
        <dbReference type="EMBL" id="XDQ04562.1"/>
    </source>
</evidence>
<dbReference type="PANTHER" id="PTHR30061">
    <property type="entry name" value="MALTOSE-BINDING PERIPLASMIC PROTEIN"/>
    <property type="match status" value="1"/>
</dbReference>
<protein>
    <submittedName>
        <fullName evidence="5">Extracellular solute-binding protein</fullName>
    </submittedName>
</protein>
<reference evidence="5" key="1">
    <citation type="submission" date="2024-07" db="EMBL/GenBank/DDBJ databases">
        <authorList>
            <person name="Yu S.T."/>
        </authorList>
    </citation>
    <scope>NUCLEOTIDE SEQUENCE</scope>
    <source>
        <strain evidence="5">R08</strain>
    </source>
</reference>
<gene>
    <name evidence="5" type="ORF">AB5J58_32340</name>
</gene>
<sequence>MKRKLIAAIGIAGMMVSIAACGGNDDKGSSNSGADAKELTVWLTVDAQNNWPDLVKAADATVQKAHPGVKIKHEYYGWPDKNTKLDAVLATDKAPDVVEMGNTEMLGYMVKGAFAPVDASKFTNSSAWLDGLKASVTYDGKTYGVPYYAGGRVANWRKDIAASAGIKAPPTTYAELTSDLDKIQKKEGSKFSAWYQPTRDWYAAMSFVYDAGGAIATQSGDQWKGSLSSSESLKGLNEWKSVIDKYMHGDKTKDESDRYIVYGQGKAAMIFGAAWEGASAADPKADKTGGKLKTSLVNFVMPGPSGKNMPVFLGGSDLAIPVKSKAQGLAAEWINAFTGPSGQKGLMAKGNLPNNKTDLATLKSDPATEVPATAAESNWFVPMAPGWGQVEKAQVLQTMLQNIGTGKQSVEAAAKAADSAIDKVINTK</sequence>
<dbReference type="RefSeq" id="WP_369190091.1">
    <property type="nucleotide sequence ID" value="NZ_CP163431.1"/>
</dbReference>
<dbReference type="Gene3D" id="3.40.190.10">
    <property type="entry name" value="Periplasmic binding protein-like II"/>
    <property type="match status" value="2"/>
</dbReference>
<dbReference type="GO" id="GO:0055052">
    <property type="term" value="C:ATP-binding cassette (ABC) transporter complex, substrate-binding subunit-containing"/>
    <property type="evidence" value="ECO:0007669"/>
    <property type="project" value="TreeGrafter"/>
</dbReference>
<keyword evidence="2" id="KW-0813">Transport</keyword>
<dbReference type="SUPFAM" id="SSF53850">
    <property type="entry name" value="Periplasmic binding protein-like II"/>
    <property type="match status" value="1"/>
</dbReference>
<evidence type="ECO:0000256" key="3">
    <source>
        <dbReference type="ARBA" id="ARBA00022729"/>
    </source>
</evidence>
<proteinExistence type="inferred from homology"/>
<dbReference type="InterPro" id="IPR006059">
    <property type="entry name" value="SBP"/>
</dbReference>
<name>A0AB39ME94_9ACTN</name>
<dbReference type="AlphaFoldDB" id="A0AB39ME94"/>
<dbReference type="GO" id="GO:0015768">
    <property type="term" value="P:maltose transport"/>
    <property type="evidence" value="ECO:0007669"/>
    <property type="project" value="TreeGrafter"/>
</dbReference>
<keyword evidence="3 4" id="KW-0732">Signal</keyword>
<evidence type="ECO:0000256" key="1">
    <source>
        <dbReference type="ARBA" id="ARBA00008520"/>
    </source>
</evidence>
<feature type="chain" id="PRO_5044241570" evidence="4">
    <location>
        <begin position="20"/>
        <end position="428"/>
    </location>
</feature>
<comment type="similarity">
    <text evidence="1">Belongs to the bacterial solute-binding protein 1 family.</text>
</comment>
<dbReference type="PANTHER" id="PTHR30061:SF50">
    <property type="entry name" value="MALTOSE_MALTODEXTRIN-BINDING PERIPLASMIC PROTEIN"/>
    <property type="match status" value="1"/>
</dbReference>
<accession>A0AB39ME94</accession>
<dbReference type="Pfam" id="PF13416">
    <property type="entry name" value="SBP_bac_8"/>
    <property type="match status" value="1"/>
</dbReference>
<dbReference type="PROSITE" id="PS51257">
    <property type="entry name" value="PROKAR_LIPOPROTEIN"/>
    <property type="match status" value="1"/>
</dbReference>
<feature type="signal peptide" evidence="4">
    <location>
        <begin position="1"/>
        <end position="19"/>
    </location>
</feature>
<dbReference type="EMBL" id="CP163431">
    <property type="protein sequence ID" value="XDQ04562.1"/>
    <property type="molecule type" value="Genomic_DNA"/>
</dbReference>
<dbReference type="GO" id="GO:0042956">
    <property type="term" value="P:maltodextrin transmembrane transport"/>
    <property type="evidence" value="ECO:0007669"/>
    <property type="project" value="TreeGrafter"/>
</dbReference>